<name>A0A4U1C0P0_9SPHI</name>
<proteinExistence type="inferred from homology"/>
<evidence type="ECO:0000313" key="3">
    <source>
        <dbReference type="EMBL" id="TKB98605.1"/>
    </source>
</evidence>
<evidence type="ECO:0000256" key="1">
    <source>
        <dbReference type="ARBA" id="ARBA00007435"/>
    </source>
</evidence>
<dbReference type="Gene3D" id="3.40.1440.10">
    <property type="entry name" value="GIY-YIG endonuclease"/>
    <property type="match status" value="1"/>
</dbReference>
<dbReference type="Proteomes" id="UP000308181">
    <property type="component" value="Unassembled WGS sequence"/>
</dbReference>
<comment type="similarity">
    <text evidence="1">Belongs to the UPF0213 family.</text>
</comment>
<gene>
    <name evidence="3" type="ORF">FA046_05665</name>
</gene>
<dbReference type="RefSeq" id="WP_136825421.1">
    <property type="nucleotide sequence ID" value="NZ_SWBP01000002.1"/>
</dbReference>
<organism evidence="3 4">
    <name type="scientific">Pedobacter cryophilus</name>
    <dbReference type="NCBI Taxonomy" id="2571271"/>
    <lineage>
        <taxon>Bacteria</taxon>
        <taxon>Pseudomonadati</taxon>
        <taxon>Bacteroidota</taxon>
        <taxon>Sphingobacteriia</taxon>
        <taxon>Sphingobacteriales</taxon>
        <taxon>Sphingobacteriaceae</taxon>
        <taxon>Pedobacter</taxon>
    </lineage>
</organism>
<dbReference type="PROSITE" id="PS50164">
    <property type="entry name" value="GIY_YIG"/>
    <property type="match status" value="1"/>
</dbReference>
<comment type="caution">
    <text evidence="3">The sequence shown here is derived from an EMBL/GenBank/DDBJ whole genome shotgun (WGS) entry which is preliminary data.</text>
</comment>
<dbReference type="PANTHER" id="PTHR34477:SF1">
    <property type="entry name" value="UPF0213 PROTEIN YHBQ"/>
    <property type="match status" value="1"/>
</dbReference>
<feature type="domain" description="GIY-YIG" evidence="2">
    <location>
        <begin position="3"/>
        <end position="79"/>
    </location>
</feature>
<evidence type="ECO:0000259" key="2">
    <source>
        <dbReference type="PROSITE" id="PS50164"/>
    </source>
</evidence>
<dbReference type="InterPro" id="IPR000305">
    <property type="entry name" value="GIY-YIG_endonuc"/>
</dbReference>
<accession>A0A4U1C0P0</accession>
<evidence type="ECO:0000313" key="4">
    <source>
        <dbReference type="Proteomes" id="UP000308181"/>
    </source>
</evidence>
<protein>
    <submittedName>
        <fullName evidence="3">GIY-YIG nuclease family protein</fullName>
    </submittedName>
</protein>
<dbReference type="OrthoDB" id="677560at2"/>
<keyword evidence="4" id="KW-1185">Reference proteome</keyword>
<dbReference type="AlphaFoldDB" id="A0A4U1C0P0"/>
<dbReference type="PANTHER" id="PTHR34477">
    <property type="entry name" value="UPF0213 PROTEIN YHBQ"/>
    <property type="match status" value="1"/>
</dbReference>
<dbReference type="InterPro" id="IPR050190">
    <property type="entry name" value="UPF0213_domain"/>
</dbReference>
<sequence>MNDKWVVYVLLSEVKKTRYVGFTSNLDRRLKEHNSGFNKSTKAYKPWKLVYKEIFELKLDARKRELYLKSGIGREFLNDLLDL</sequence>
<dbReference type="SUPFAM" id="SSF82771">
    <property type="entry name" value="GIY-YIG endonuclease"/>
    <property type="match status" value="1"/>
</dbReference>
<dbReference type="Pfam" id="PF01541">
    <property type="entry name" value="GIY-YIG"/>
    <property type="match status" value="1"/>
</dbReference>
<dbReference type="InterPro" id="IPR035901">
    <property type="entry name" value="GIY-YIG_endonuc_sf"/>
</dbReference>
<reference evidence="3 4" key="1">
    <citation type="submission" date="2019-04" db="EMBL/GenBank/DDBJ databases">
        <title>Pedobacter sp. AR-3-17 sp. nov., isolated from Arctic soil.</title>
        <authorList>
            <person name="Dahal R.H."/>
            <person name="Kim D.-U."/>
        </authorList>
    </citation>
    <scope>NUCLEOTIDE SEQUENCE [LARGE SCALE GENOMIC DNA]</scope>
    <source>
        <strain evidence="3 4">AR-3-17</strain>
    </source>
</reference>
<dbReference type="EMBL" id="SWBP01000002">
    <property type="protein sequence ID" value="TKB98605.1"/>
    <property type="molecule type" value="Genomic_DNA"/>
</dbReference>
<dbReference type="CDD" id="cd10449">
    <property type="entry name" value="GIY-YIG_SLX1_like"/>
    <property type="match status" value="1"/>
</dbReference>